<evidence type="ECO:0000313" key="3">
    <source>
        <dbReference type="Proteomes" id="UP000000305"/>
    </source>
</evidence>
<dbReference type="KEGG" id="dpx:DAPPUDRAFT_97498"/>
<organism evidence="2 3">
    <name type="scientific">Daphnia pulex</name>
    <name type="common">Water flea</name>
    <dbReference type="NCBI Taxonomy" id="6669"/>
    <lineage>
        <taxon>Eukaryota</taxon>
        <taxon>Metazoa</taxon>
        <taxon>Ecdysozoa</taxon>
        <taxon>Arthropoda</taxon>
        <taxon>Crustacea</taxon>
        <taxon>Branchiopoda</taxon>
        <taxon>Diplostraca</taxon>
        <taxon>Cladocera</taxon>
        <taxon>Anomopoda</taxon>
        <taxon>Daphniidae</taxon>
        <taxon>Daphnia</taxon>
    </lineage>
</organism>
<name>E9G1I1_DAPPU</name>
<dbReference type="AlphaFoldDB" id="E9G1I1"/>
<dbReference type="Proteomes" id="UP000000305">
    <property type="component" value="Unassembled WGS sequence"/>
</dbReference>
<reference evidence="2 3" key="1">
    <citation type="journal article" date="2011" name="Science">
        <title>The ecoresponsive genome of Daphnia pulex.</title>
        <authorList>
            <person name="Colbourne J.K."/>
            <person name="Pfrender M.E."/>
            <person name="Gilbert D."/>
            <person name="Thomas W.K."/>
            <person name="Tucker A."/>
            <person name="Oakley T.H."/>
            <person name="Tokishita S."/>
            <person name="Aerts A."/>
            <person name="Arnold G.J."/>
            <person name="Basu M.K."/>
            <person name="Bauer D.J."/>
            <person name="Caceres C.E."/>
            <person name="Carmel L."/>
            <person name="Casola C."/>
            <person name="Choi J.H."/>
            <person name="Detter J.C."/>
            <person name="Dong Q."/>
            <person name="Dusheyko S."/>
            <person name="Eads B.D."/>
            <person name="Frohlich T."/>
            <person name="Geiler-Samerotte K.A."/>
            <person name="Gerlach D."/>
            <person name="Hatcher P."/>
            <person name="Jogdeo S."/>
            <person name="Krijgsveld J."/>
            <person name="Kriventseva E.V."/>
            <person name="Kultz D."/>
            <person name="Laforsch C."/>
            <person name="Lindquist E."/>
            <person name="Lopez J."/>
            <person name="Manak J.R."/>
            <person name="Muller J."/>
            <person name="Pangilinan J."/>
            <person name="Patwardhan R.P."/>
            <person name="Pitluck S."/>
            <person name="Pritham E.J."/>
            <person name="Rechtsteiner A."/>
            <person name="Rho M."/>
            <person name="Rogozin I.B."/>
            <person name="Sakarya O."/>
            <person name="Salamov A."/>
            <person name="Schaack S."/>
            <person name="Shapiro H."/>
            <person name="Shiga Y."/>
            <person name="Skalitzky C."/>
            <person name="Smith Z."/>
            <person name="Souvorov A."/>
            <person name="Sung W."/>
            <person name="Tang Z."/>
            <person name="Tsuchiya D."/>
            <person name="Tu H."/>
            <person name="Vos H."/>
            <person name="Wang M."/>
            <person name="Wolf Y.I."/>
            <person name="Yamagata H."/>
            <person name="Yamada T."/>
            <person name="Ye Y."/>
            <person name="Shaw J.R."/>
            <person name="Andrews J."/>
            <person name="Crease T.J."/>
            <person name="Tang H."/>
            <person name="Lucas S.M."/>
            <person name="Robertson H.M."/>
            <person name="Bork P."/>
            <person name="Koonin E.V."/>
            <person name="Zdobnov E.M."/>
            <person name="Grigoriev I.V."/>
            <person name="Lynch M."/>
            <person name="Boore J.L."/>
        </authorList>
    </citation>
    <scope>NUCLEOTIDE SEQUENCE [LARGE SCALE GENOMIC DNA]</scope>
</reference>
<gene>
    <name evidence="2" type="ORF">DAPPUDRAFT_97498</name>
</gene>
<protein>
    <submittedName>
        <fullName evidence="2">Uncharacterized protein</fullName>
    </submittedName>
</protein>
<dbReference type="EMBL" id="GL732529">
    <property type="protein sequence ID" value="EFX86503.1"/>
    <property type="molecule type" value="Genomic_DNA"/>
</dbReference>
<sequence length="247" mass="28469">MDGPLRRVIDALALSFLSALLRSHKRWPEPLRSWWPAYIANTHTHTEEKEEEDMRALLCCVASLRGTRKSCQSTRPAFSITSERRGGFHQWGNDDDDDDDVEWRNRLWGSCRFCRRTSQVRQQDKQQFAWPVGRDDDDVFGRGLVSFHTPPVSRLLFCGPLPYSVSRERMNGDEFGQHKEEEYFLSFLLMARKTAGYCRTGERTSFCLRLCVYLGLVCLLLFLFLGLCAVIHDAHRSKLRALCSGGV</sequence>
<keyword evidence="1" id="KW-0472">Membrane</keyword>
<keyword evidence="3" id="KW-1185">Reference proteome</keyword>
<keyword evidence="1" id="KW-0812">Transmembrane</keyword>
<accession>E9G1I1</accession>
<feature type="transmembrane region" description="Helical" evidence="1">
    <location>
        <begin position="212"/>
        <end position="231"/>
    </location>
</feature>
<dbReference type="HOGENOM" id="CLU_1125520_0_0_1"/>
<dbReference type="InParanoid" id="E9G1I1"/>
<proteinExistence type="predicted"/>
<keyword evidence="1" id="KW-1133">Transmembrane helix</keyword>
<evidence type="ECO:0000313" key="2">
    <source>
        <dbReference type="EMBL" id="EFX86503.1"/>
    </source>
</evidence>
<evidence type="ECO:0000256" key="1">
    <source>
        <dbReference type="SAM" id="Phobius"/>
    </source>
</evidence>